<comment type="caution">
    <text evidence="1">The sequence shown here is derived from an EMBL/GenBank/DDBJ whole genome shotgun (WGS) entry which is preliminary data.</text>
</comment>
<dbReference type="Proteomes" id="UP001162802">
    <property type="component" value="Unassembled WGS sequence"/>
</dbReference>
<sequence length="231" mass="24048">MAVHTALGEHGMIGDTRSSALVDRTGTITRLTWHVPGAAAPLHAQDMRPGGISAIRLEDAQPLAQSYRAGTTILDTYFAGPTGALKLTDFMPVALPGPGNEDEAGGGIRDGARIVRFLTCTRGTMAGRLILNLDGEARAPEQLAANQWSVPLGKITLRLEGALDIAVSGSRLAMPFTLKAGEQAHLALSCDAGSQAEQVRSVSAARKALAQCDAFWRAEGTPAQGAGSPRA</sequence>
<protein>
    <submittedName>
        <fullName evidence="1">DUF5911 domain-containing protein</fullName>
    </submittedName>
</protein>
<keyword evidence="2" id="KW-1185">Reference proteome</keyword>
<accession>A0ABT0AHJ5</accession>
<reference evidence="1" key="1">
    <citation type="submission" date="2022-03" db="EMBL/GenBank/DDBJ databases">
        <title>Identification of a novel bacterium isolated from mangrove sediments.</title>
        <authorList>
            <person name="Pan X."/>
        </authorList>
    </citation>
    <scope>NUCLEOTIDE SEQUENCE</scope>
    <source>
        <strain evidence="1">B2637</strain>
    </source>
</reference>
<evidence type="ECO:0000313" key="1">
    <source>
        <dbReference type="EMBL" id="MCJ1962671.1"/>
    </source>
</evidence>
<gene>
    <name evidence="1" type="ORF">MTR65_18445</name>
</gene>
<organism evidence="1 2">
    <name type="scientific">Novosphingobium mangrovi</name>
    <name type="common">ex Hu et al. 2023</name>
    <dbReference type="NCBI Taxonomy" id="2930094"/>
    <lineage>
        <taxon>Bacteria</taxon>
        <taxon>Pseudomonadati</taxon>
        <taxon>Pseudomonadota</taxon>
        <taxon>Alphaproteobacteria</taxon>
        <taxon>Sphingomonadales</taxon>
        <taxon>Sphingomonadaceae</taxon>
        <taxon>Novosphingobium</taxon>
    </lineage>
</organism>
<evidence type="ECO:0000313" key="2">
    <source>
        <dbReference type="Proteomes" id="UP001162802"/>
    </source>
</evidence>
<dbReference type="EMBL" id="JALHAT010000053">
    <property type="protein sequence ID" value="MCJ1962671.1"/>
    <property type="molecule type" value="Genomic_DNA"/>
</dbReference>
<proteinExistence type="predicted"/>
<dbReference type="RefSeq" id="WP_243802772.1">
    <property type="nucleotide sequence ID" value="NZ_JALHAT010000053.1"/>
</dbReference>
<name>A0ABT0AHJ5_9SPHN</name>